<evidence type="ECO:0000256" key="1">
    <source>
        <dbReference type="ARBA" id="ARBA00006284"/>
    </source>
</evidence>
<dbReference type="NCBIfam" id="TIGR00045">
    <property type="entry name" value="glycerate kinase"/>
    <property type="match status" value="1"/>
</dbReference>
<evidence type="ECO:0000256" key="4">
    <source>
        <dbReference type="PIRNR" id="PIRNR006078"/>
    </source>
</evidence>
<dbReference type="Proteomes" id="UP001596122">
    <property type="component" value="Unassembled WGS sequence"/>
</dbReference>
<dbReference type="RefSeq" id="WP_340269077.1">
    <property type="nucleotide sequence ID" value="NZ_JBBEOG010000003.1"/>
</dbReference>
<evidence type="ECO:0000313" key="6">
    <source>
        <dbReference type="Proteomes" id="UP001596122"/>
    </source>
</evidence>
<reference evidence="6" key="1">
    <citation type="journal article" date="2019" name="Int. J. Syst. Evol. Microbiol.">
        <title>The Global Catalogue of Microorganisms (GCM) 10K type strain sequencing project: providing services to taxonomists for standard genome sequencing and annotation.</title>
        <authorList>
            <consortium name="The Broad Institute Genomics Platform"/>
            <consortium name="The Broad Institute Genome Sequencing Center for Infectious Disease"/>
            <person name="Wu L."/>
            <person name="Ma J."/>
        </authorList>
    </citation>
    <scope>NUCLEOTIDE SEQUENCE [LARGE SCALE GENOMIC DNA]</scope>
    <source>
        <strain evidence="6">CCUG 43114</strain>
    </source>
</reference>
<dbReference type="Gene3D" id="3.40.50.10350">
    <property type="entry name" value="Glycerate kinase, domain 1"/>
    <property type="match status" value="1"/>
</dbReference>
<comment type="similarity">
    <text evidence="1 4">Belongs to the glycerate kinase type-1 family.</text>
</comment>
<dbReference type="GO" id="GO:0016301">
    <property type="term" value="F:kinase activity"/>
    <property type="evidence" value="ECO:0007669"/>
    <property type="project" value="UniProtKB-KW"/>
</dbReference>
<evidence type="ECO:0000313" key="5">
    <source>
        <dbReference type="EMBL" id="MFC5379853.1"/>
    </source>
</evidence>
<dbReference type="InterPro" id="IPR004381">
    <property type="entry name" value="Glycerate_kinase"/>
</dbReference>
<proteinExistence type="inferred from homology"/>
<dbReference type="InterPro" id="IPR018197">
    <property type="entry name" value="Glycerate_kinase_RE-like"/>
</dbReference>
<dbReference type="InterPro" id="IPR018193">
    <property type="entry name" value="Glyc_kinase_flavodox-like_fold"/>
</dbReference>
<dbReference type="Gene3D" id="3.90.1510.10">
    <property type="entry name" value="Glycerate kinase, domain 2"/>
    <property type="match status" value="1"/>
</dbReference>
<dbReference type="InterPro" id="IPR036129">
    <property type="entry name" value="Glycerate_kinase_sf"/>
</dbReference>
<organism evidence="5 6">
    <name type="scientific">Aquipuribacter nitratireducens</name>
    <dbReference type="NCBI Taxonomy" id="650104"/>
    <lineage>
        <taxon>Bacteria</taxon>
        <taxon>Bacillati</taxon>
        <taxon>Actinomycetota</taxon>
        <taxon>Actinomycetes</taxon>
        <taxon>Micrococcales</taxon>
        <taxon>Intrasporangiaceae</taxon>
        <taxon>Aquipuribacter</taxon>
    </lineage>
</organism>
<evidence type="ECO:0000256" key="2">
    <source>
        <dbReference type="ARBA" id="ARBA00022679"/>
    </source>
</evidence>
<dbReference type="PANTHER" id="PTHR21599:SF0">
    <property type="entry name" value="GLYCERATE KINASE"/>
    <property type="match status" value="1"/>
</dbReference>
<keyword evidence="3 4" id="KW-0418">Kinase</keyword>
<keyword evidence="6" id="KW-1185">Reference proteome</keyword>
<dbReference type="EC" id="2.7.1.-" evidence="5"/>
<dbReference type="EMBL" id="JBHSLD010000004">
    <property type="protein sequence ID" value="MFC5379853.1"/>
    <property type="molecule type" value="Genomic_DNA"/>
</dbReference>
<gene>
    <name evidence="5" type="ORF">ACFPJ6_03510</name>
</gene>
<comment type="caution">
    <text evidence="5">The sequence shown here is derived from an EMBL/GenBank/DDBJ whole genome shotgun (WGS) entry which is preliminary data.</text>
</comment>
<dbReference type="PANTHER" id="PTHR21599">
    <property type="entry name" value="GLYCERATE KINASE"/>
    <property type="match status" value="1"/>
</dbReference>
<dbReference type="PIRSF" id="PIRSF006078">
    <property type="entry name" value="GlxK"/>
    <property type="match status" value="1"/>
</dbReference>
<accession>A0ABW0GIU8</accession>
<name>A0ABW0GIU8_9MICO</name>
<sequence>MRVVMAPDSFRGTLSAPEAATALAAGWRRHAPDDEVVELPMSDGGPGFLDAVRAALPGELVPCTVGDPDGRDVPGAVLLVGPADDPAGVLTVYVDTSQAVGEHLDRGNASRAVASRTSRGAGQLLAAALALRPERLVVGVGRAGVLDGGAGAIAALLGEGTGDAPGDDVRAVADGGLVAAAAADGAALAGLRDLRDRLAGVHLVVATDTDAPLVGRHGPVRGAGPALGLRGDDLRSAEAAMTAWATVLVDALTAAGAADPGRLVALPGAGAGGGLGAALLALGAEREPGASVVAEVARLPEAVADADLVVTGEGAFDWDSLRGRVVGAVADVAGRHGVPVVVVAGQVLVGRRELAAVGVESAYPVAAEPRHVPAAMADPAGTLAARTERVARTWHR</sequence>
<keyword evidence="2 4" id="KW-0808">Transferase</keyword>
<protein>
    <submittedName>
        <fullName evidence="5">Glycerate kinase</fullName>
        <ecNumber evidence="5">2.7.1.-</ecNumber>
    </submittedName>
</protein>
<evidence type="ECO:0000256" key="3">
    <source>
        <dbReference type="ARBA" id="ARBA00022777"/>
    </source>
</evidence>
<dbReference type="Pfam" id="PF02595">
    <property type="entry name" value="Gly_kinase"/>
    <property type="match status" value="1"/>
</dbReference>
<dbReference type="SUPFAM" id="SSF110738">
    <property type="entry name" value="Glycerate kinase I"/>
    <property type="match status" value="1"/>
</dbReference>